<dbReference type="GO" id="GO:0043190">
    <property type="term" value="C:ATP-binding cassette (ABC) transporter complex"/>
    <property type="evidence" value="ECO:0007669"/>
    <property type="project" value="InterPro"/>
</dbReference>
<name>A0A3S9T377_9FIRM</name>
<evidence type="ECO:0000256" key="5">
    <source>
        <dbReference type="RuleBase" id="RU361157"/>
    </source>
</evidence>
<reference evidence="7 8" key="1">
    <citation type="submission" date="2016-07" db="EMBL/GenBank/DDBJ databases">
        <title>Genome and transcriptome analysis of iron-reducing fermentative bacteria Anoxybacter fermentans.</title>
        <authorList>
            <person name="Zeng X."/>
            <person name="Shao Z."/>
        </authorList>
    </citation>
    <scope>NUCLEOTIDE SEQUENCE [LARGE SCALE GENOMIC DNA]</scope>
    <source>
        <strain evidence="7 8">DY22613</strain>
    </source>
</reference>
<evidence type="ECO:0000256" key="2">
    <source>
        <dbReference type="ARBA" id="ARBA00022692"/>
    </source>
</evidence>
<organism evidence="7 8">
    <name type="scientific">Anoxybacter fermentans</name>
    <dbReference type="NCBI Taxonomy" id="1323375"/>
    <lineage>
        <taxon>Bacteria</taxon>
        <taxon>Bacillati</taxon>
        <taxon>Bacillota</taxon>
        <taxon>Clostridia</taxon>
        <taxon>Halanaerobiales</taxon>
        <taxon>Anoxybacter</taxon>
    </lineage>
</organism>
<comment type="subcellular location">
    <subcellularLocation>
        <location evidence="5">Cell membrane</location>
        <topology evidence="5">Multi-pass membrane protein</topology>
    </subcellularLocation>
    <subcellularLocation>
        <location evidence="1">Membrane</location>
        <topology evidence="1">Multi-pass membrane protein</topology>
    </subcellularLocation>
</comment>
<evidence type="ECO:0000256" key="1">
    <source>
        <dbReference type="ARBA" id="ARBA00004141"/>
    </source>
</evidence>
<dbReference type="InterPro" id="IPR013525">
    <property type="entry name" value="ABC2_TM"/>
</dbReference>
<evidence type="ECO:0000256" key="4">
    <source>
        <dbReference type="ARBA" id="ARBA00023136"/>
    </source>
</evidence>
<dbReference type="EMBL" id="CP016379">
    <property type="protein sequence ID" value="AZR74961.1"/>
    <property type="molecule type" value="Genomic_DNA"/>
</dbReference>
<proteinExistence type="inferred from homology"/>
<evidence type="ECO:0000259" key="6">
    <source>
        <dbReference type="PROSITE" id="PS51012"/>
    </source>
</evidence>
<dbReference type="PIRSF" id="PIRSF006648">
    <property type="entry name" value="DrrB"/>
    <property type="match status" value="1"/>
</dbReference>
<keyword evidence="5" id="KW-0813">Transport</keyword>
<feature type="domain" description="ABC transmembrane type-2" evidence="6">
    <location>
        <begin position="17"/>
        <end position="254"/>
    </location>
</feature>
<keyword evidence="8" id="KW-1185">Reference proteome</keyword>
<dbReference type="InterPro" id="IPR051784">
    <property type="entry name" value="Nod_factor_ABC_transporter"/>
</dbReference>
<comment type="similarity">
    <text evidence="5">Belongs to the ABC-2 integral membrane protein family.</text>
</comment>
<dbReference type="GO" id="GO:0140359">
    <property type="term" value="F:ABC-type transporter activity"/>
    <property type="evidence" value="ECO:0007669"/>
    <property type="project" value="InterPro"/>
</dbReference>
<feature type="transmembrane region" description="Helical" evidence="5">
    <location>
        <begin position="233"/>
        <end position="254"/>
    </location>
</feature>
<sequence length="267" mass="29793">MAGMFRRDYKIFFRYPMNAIFRIVEPVAWLTPIYFMGKGFAINGENVGFAAYTGNGDYMAFIILGVILSSYVSAVLWGIGYSLKQQMDIGVLESNWLTPIPRITHLIGQTLFNVLITTLNSIGVALIIWLLFGFELNFEKILLAILTALPMIIAIYGFGFGFAALVMLMRDANTLVDTGNFIINLLSGANFPITVLPRFLLVVSLSIPLTYGYDAIRGMLLGTRTVLPIHQEQMILVVFMGAMVVLGVLVFKWLERRCKKLGTIGMH</sequence>
<feature type="transmembrane region" description="Helical" evidence="5">
    <location>
        <begin position="58"/>
        <end position="79"/>
    </location>
</feature>
<feature type="transmembrane region" description="Helical" evidence="5">
    <location>
        <begin position="189"/>
        <end position="213"/>
    </location>
</feature>
<feature type="transmembrane region" description="Helical" evidence="5">
    <location>
        <begin position="111"/>
        <end position="132"/>
    </location>
</feature>
<keyword evidence="3 5" id="KW-1133">Transmembrane helix</keyword>
<dbReference type="InterPro" id="IPR000412">
    <property type="entry name" value="ABC_2_transport"/>
</dbReference>
<feature type="transmembrane region" description="Helical" evidence="5">
    <location>
        <begin position="144"/>
        <end position="168"/>
    </location>
</feature>
<keyword evidence="2 5" id="KW-0812">Transmembrane</keyword>
<feature type="transmembrane region" description="Helical" evidence="5">
    <location>
        <begin position="20"/>
        <end position="38"/>
    </location>
</feature>
<dbReference type="Proteomes" id="UP000267250">
    <property type="component" value="Chromosome"/>
</dbReference>
<accession>A0A3S9T377</accession>
<dbReference type="Pfam" id="PF01061">
    <property type="entry name" value="ABC2_membrane"/>
    <property type="match status" value="1"/>
</dbReference>
<dbReference type="PANTHER" id="PTHR43229">
    <property type="entry name" value="NODULATION PROTEIN J"/>
    <property type="match status" value="1"/>
</dbReference>
<protein>
    <recommendedName>
        <fullName evidence="5">Transport permease protein</fullName>
    </recommendedName>
</protein>
<dbReference type="PANTHER" id="PTHR43229:SF2">
    <property type="entry name" value="NODULATION PROTEIN J"/>
    <property type="match status" value="1"/>
</dbReference>
<dbReference type="PROSITE" id="PS51012">
    <property type="entry name" value="ABC_TM2"/>
    <property type="match status" value="1"/>
</dbReference>
<evidence type="ECO:0000313" key="7">
    <source>
        <dbReference type="EMBL" id="AZR74961.1"/>
    </source>
</evidence>
<dbReference type="InterPro" id="IPR047817">
    <property type="entry name" value="ABC2_TM_bact-type"/>
</dbReference>
<gene>
    <name evidence="7" type="ORF">BBF96_15440</name>
</gene>
<dbReference type="AlphaFoldDB" id="A0A3S9T377"/>
<keyword evidence="4 5" id="KW-0472">Membrane</keyword>
<dbReference type="KEGG" id="aft:BBF96_15440"/>
<keyword evidence="5" id="KW-1003">Cell membrane</keyword>
<evidence type="ECO:0000256" key="3">
    <source>
        <dbReference type="ARBA" id="ARBA00022989"/>
    </source>
</evidence>
<evidence type="ECO:0000313" key="8">
    <source>
        <dbReference type="Proteomes" id="UP000267250"/>
    </source>
</evidence>